<keyword evidence="19" id="KW-1185">Reference proteome</keyword>
<dbReference type="EMBL" id="SRMA01026177">
    <property type="protein sequence ID" value="TRY86846.1"/>
    <property type="molecule type" value="Genomic_DNA"/>
</dbReference>
<evidence type="ECO:0000256" key="14">
    <source>
        <dbReference type="PIRSR" id="PIRSR038193-1"/>
    </source>
</evidence>
<dbReference type="GO" id="GO:0005975">
    <property type="term" value="P:carbohydrate metabolic process"/>
    <property type="evidence" value="ECO:0007669"/>
    <property type="project" value="UniProtKB-UniRule"/>
</dbReference>
<evidence type="ECO:0000256" key="4">
    <source>
        <dbReference type="ARBA" id="ARBA00008871"/>
    </source>
</evidence>
<dbReference type="InterPro" id="IPR013785">
    <property type="entry name" value="Aldolase_TIM"/>
</dbReference>
<organism evidence="18 19">
    <name type="scientific">Danionella cerebrum</name>
    <dbReference type="NCBI Taxonomy" id="2873325"/>
    <lineage>
        <taxon>Eukaryota</taxon>
        <taxon>Metazoa</taxon>
        <taxon>Chordata</taxon>
        <taxon>Craniata</taxon>
        <taxon>Vertebrata</taxon>
        <taxon>Euteleostomi</taxon>
        <taxon>Actinopterygii</taxon>
        <taxon>Neopterygii</taxon>
        <taxon>Teleostei</taxon>
        <taxon>Ostariophysi</taxon>
        <taxon>Cypriniformes</taxon>
        <taxon>Danionidae</taxon>
        <taxon>Danioninae</taxon>
        <taxon>Danionella</taxon>
    </lineage>
</organism>
<feature type="disulfide bond" evidence="16">
    <location>
        <begin position="390"/>
        <end position="449"/>
    </location>
</feature>
<dbReference type="Gene3D" id="3.20.20.70">
    <property type="entry name" value="Aldolase class I"/>
    <property type="match status" value="1"/>
</dbReference>
<dbReference type="Proteomes" id="UP000316079">
    <property type="component" value="Unassembled WGS sequence"/>
</dbReference>
<dbReference type="PANTHER" id="PTHR11769">
    <property type="entry name" value="HYALURONIDASE"/>
    <property type="match status" value="1"/>
</dbReference>
<dbReference type="PANTHER" id="PTHR11769:SF23">
    <property type="entry name" value="HYALURONIDASE-1"/>
    <property type="match status" value="1"/>
</dbReference>
<evidence type="ECO:0000256" key="6">
    <source>
        <dbReference type="ARBA" id="ARBA00022536"/>
    </source>
</evidence>
<evidence type="ECO:0000256" key="5">
    <source>
        <dbReference type="ARBA" id="ARBA00022525"/>
    </source>
</evidence>
<dbReference type="GO" id="GO:0005764">
    <property type="term" value="C:lysosome"/>
    <property type="evidence" value="ECO:0007669"/>
    <property type="project" value="UniProtKB-SubCell"/>
</dbReference>
<gene>
    <name evidence="18" type="ORF">DNTS_025613</name>
</gene>
<feature type="disulfide bond" evidence="16">
    <location>
        <begin position="451"/>
        <end position="460"/>
    </location>
</feature>
<comment type="similarity">
    <text evidence="4 13 17">Belongs to the glycosyl hydrolase 56 family.</text>
</comment>
<name>A0A553QA83_9TELE</name>
<keyword evidence="9 16" id="KW-1015">Disulfide bond</keyword>
<dbReference type="GO" id="GO:0005576">
    <property type="term" value="C:extracellular region"/>
    <property type="evidence" value="ECO:0007669"/>
    <property type="project" value="UniProtKB-SubCell"/>
</dbReference>
<dbReference type="GO" id="GO:0030214">
    <property type="term" value="P:hyaluronan catabolic process"/>
    <property type="evidence" value="ECO:0007669"/>
    <property type="project" value="TreeGrafter"/>
</dbReference>
<dbReference type="PRINTS" id="PR00846">
    <property type="entry name" value="GLHYDRLASE56"/>
</dbReference>
<evidence type="ECO:0000256" key="17">
    <source>
        <dbReference type="RuleBase" id="RU610713"/>
    </source>
</evidence>
<comment type="catalytic activity">
    <reaction evidence="1 17">
        <text>Random hydrolysis of (1-&gt;4)-linkages between N-acetyl-beta-D-glucosamine and D-glucuronate residues in hyaluronate.</text>
        <dbReference type="EC" id="3.2.1.35"/>
    </reaction>
</comment>
<evidence type="ECO:0000256" key="1">
    <source>
        <dbReference type="ARBA" id="ARBA00000251"/>
    </source>
</evidence>
<sequence length="470" mass="53834">MFVGQCALDVVVRRSHASMKSWSSGDLSRMPRPGCVLVVFSMCLASSSSSHLTNLPFFSVWNAPTQRCKSQFGVTLDLSVFDIVHNRDDAFMGNNITIFYADKLGEYPYYNSVNEPVYGGVPQNGSVSQHLWKAQRDIQADIPDLGFNGLAVVDWEMWRPLWERNWDTKDVYWKGSRALVKAKHPFWSPDQIEVEAAKEFEEASRGFMEETLKLGRRERPGGLWGFYGFPCCYNYQYKKNGTYTGKCPALEMKRNDKLTWMWNISSALYPDIYLDLGLHGRGRDILFYSRYRILEALRVRDKTTHRSSPIFPYARIAYTYSLEFLSQEDLVHTIGESVALGASGVVLWGDGSYSQTKGACEAVQGYLDDILGRYIVNITEAAFLCSRSVCSAQGRCVRRDPTRTTFLHLNPDLWSIVPRKKQSGPAYEAHRRKWKVEEETRRLKEDFWCQCFPGWEGEQCQKPVPAVSFT</sequence>
<dbReference type="Pfam" id="PF01630">
    <property type="entry name" value="Glyco_hydro_56"/>
    <property type="match status" value="1"/>
</dbReference>
<keyword evidence="12 17" id="KW-0326">Glycosidase</keyword>
<dbReference type="InterPro" id="IPR017853">
    <property type="entry name" value="GH"/>
</dbReference>
<dbReference type="PIRSF" id="PIRSF038193">
    <property type="entry name" value="Hyaluronidase"/>
    <property type="match status" value="1"/>
</dbReference>
<evidence type="ECO:0000256" key="15">
    <source>
        <dbReference type="PIRSR" id="PIRSR038193-2"/>
    </source>
</evidence>
<evidence type="ECO:0000256" key="7">
    <source>
        <dbReference type="ARBA" id="ARBA00022729"/>
    </source>
</evidence>
<proteinExistence type="inferred from homology"/>
<feature type="disulfide bond" evidence="16">
    <location>
        <begin position="232"/>
        <end position="247"/>
    </location>
</feature>
<evidence type="ECO:0000313" key="19">
    <source>
        <dbReference type="Proteomes" id="UP000316079"/>
    </source>
</evidence>
<dbReference type="AlphaFoldDB" id="A0A553QA83"/>
<dbReference type="GO" id="GO:0004415">
    <property type="term" value="F:hyalurononglucosaminidase activity"/>
    <property type="evidence" value="ECO:0007669"/>
    <property type="project" value="UniProtKB-UniRule"/>
</dbReference>
<evidence type="ECO:0000256" key="11">
    <source>
        <dbReference type="ARBA" id="ARBA00023228"/>
    </source>
</evidence>
<keyword evidence="10" id="KW-0325">Glycoprotein</keyword>
<feature type="glycosylation site" description="N-linked (GlcNAc...) asparagine" evidence="15">
    <location>
        <position position="377"/>
    </location>
</feature>
<accession>A0A553QA83</accession>
<dbReference type="GO" id="GO:0031410">
    <property type="term" value="C:cytoplasmic vesicle"/>
    <property type="evidence" value="ECO:0007669"/>
    <property type="project" value="TreeGrafter"/>
</dbReference>
<evidence type="ECO:0000256" key="8">
    <source>
        <dbReference type="ARBA" id="ARBA00022801"/>
    </source>
</evidence>
<dbReference type="SUPFAM" id="SSF51445">
    <property type="entry name" value="(Trans)glycosidases"/>
    <property type="match status" value="1"/>
</dbReference>
<evidence type="ECO:0000256" key="3">
    <source>
        <dbReference type="ARBA" id="ARBA00004613"/>
    </source>
</evidence>
<evidence type="ECO:0000256" key="2">
    <source>
        <dbReference type="ARBA" id="ARBA00004371"/>
    </source>
</evidence>
<dbReference type="FunFam" id="3.20.20.70:FF:000065">
    <property type="entry name" value="Hyaluronidase"/>
    <property type="match status" value="1"/>
</dbReference>
<protein>
    <recommendedName>
        <fullName evidence="17">Hyaluronidase</fullName>
        <ecNumber evidence="17">3.2.1.35</ecNumber>
    </recommendedName>
</protein>
<evidence type="ECO:0000256" key="9">
    <source>
        <dbReference type="ARBA" id="ARBA00023157"/>
    </source>
</evidence>
<feature type="active site" description="Proton donor" evidence="14">
    <location>
        <position position="156"/>
    </location>
</feature>
<dbReference type="InterPro" id="IPR018155">
    <property type="entry name" value="Hyaluronidase"/>
</dbReference>
<dbReference type="EC" id="3.2.1.35" evidence="17"/>
<feature type="disulfide bond" evidence="16">
    <location>
        <begin position="68"/>
        <end position="360"/>
    </location>
</feature>
<comment type="subcellular location">
    <subcellularLocation>
        <location evidence="2">Lysosome</location>
    </subcellularLocation>
    <subcellularLocation>
        <location evidence="3">Secreted</location>
    </subcellularLocation>
</comment>
<reference evidence="18 19" key="1">
    <citation type="journal article" date="2019" name="Sci. Data">
        <title>Hybrid genome assembly and annotation of Danionella translucida.</title>
        <authorList>
            <person name="Kadobianskyi M."/>
            <person name="Schulze L."/>
            <person name="Schuelke M."/>
            <person name="Judkewitz B."/>
        </authorList>
    </citation>
    <scope>NUCLEOTIDE SEQUENCE [LARGE SCALE GENOMIC DNA]</scope>
    <source>
        <strain evidence="18 19">Bolton</strain>
    </source>
</reference>
<evidence type="ECO:0000256" key="16">
    <source>
        <dbReference type="PIRSR" id="PIRSR038193-3"/>
    </source>
</evidence>
<keyword evidence="6" id="KW-0245">EGF-like domain</keyword>
<keyword evidence="11" id="KW-0458">Lysosome</keyword>
<comment type="caution">
    <text evidence="18">The sequence shown here is derived from an EMBL/GenBank/DDBJ whole genome shotgun (WGS) entry which is preliminary data.</text>
</comment>
<dbReference type="STRING" id="623744.A0A553QA83"/>
<evidence type="ECO:0000256" key="12">
    <source>
        <dbReference type="ARBA" id="ARBA00023295"/>
    </source>
</evidence>
<keyword evidence="8 17" id="KW-0378">Hydrolase</keyword>
<dbReference type="OrthoDB" id="5796153at2759"/>
<keyword evidence="7" id="KW-0732">Signal</keyword>
<evidence type="ECO:0000256" key="10">
    <source>
        <dbReference type="ARBA" id="ARBA00023180"/>
    </source>
</evidence>
<evidence type="ECO:0000256" key="13">
    <source>
        <dbReference type="PIRNR" id="PIRNR038193"/>
    </source>
</evidence>
<keyword evidence="5" id="KW-0964">Secreted</keyword>
<feature type="disulfide bond" evidence="16">
    <location>
        <begin position="385"/>
        <end position="396"/>
    </location>
</feature>
<evidence type="ECO:0000313" key="18">
    <source>
        <dbReference type="EMBL" id="TRY86846.1"/>
    </source>
</evidence>